<dbReference type="Pfam" id="PF00151">
    <property type="entry name" value="Lipase"/>
    <property type="match status" value="1"/>
</dbReference>
<keyword evidence="7" id="KW-1015">Disulfide bond</keyword>
<dbReference type="PANTHER" id="PTHR11610">
    <property type="entry name" value="LIPASE"/>
    <property type="match status" value="1"/>
</dbReference>
<dbReference type="AlphaFoldDB" id="A0A195C653"/>
<proteinExistence type="inferred from homology"/>
<keyword evidence="5" id="KW-0964">Secreted</keyword>
<evidence type="ECO:0000256" key="4">
    <source>
        <dbReference type="ARBA" id="ARBA00013179"/>
    </source>
</evidence>
<evidence type="ECO:0000256" key="7">
    <source>
        <dbReference type="ARBA" id="ARBA00023157"/>
    </source>
</evidence>
<comment type="similarity">
    <text evidence="3 8">Belongs to the AB hydrolase superfamily. Lipase family.</text>
</comment>
<evidence type="ECO:0000313" key="11">
    <source>
        <dbReference type="Proteomes" id="UP000078542"/>
    </source>
</evidence>
<dbReference type="STRING" id="456900.A0A195C653"/>
<evidence type="ECO:0000256" key="6">
    <source>
        <dbReference type="ARBA" id="ARBA00022801"/>
    </source>
</evidence>
<evidence type="ECO:0000256" key="5">
    <source>
        <dbReference type="ARBA" id="ARBA00022525"/>
    </source>
</evidence>
<comment type="catalytic activity">
    <reaction evidence="1">
        <text>a 1,2-diacyl-sn-glycero-3-phosphocholine + H2O = a 2-acyl-sn-glycero-3-phosphocholine + a fatty acid + H(+)</text>
        <dbReference type="Rhea" id="RHEA:18689"/>
        <dbReference type="ChEBI" id="CHEBI:15377"/>
        <dbReference type="ChEBI" id="CHEBI:15378"/>
        <dbReference type="ChEBI" id="CHEBI:28868"/>
        <dbReference type="ChEBI" id="CHEBI:57643"/>
        <dbReference type="ChEBI" id="CHEBI:57875"/>
        <dbReference type="EC" id="3.1.1.32"/>
    </reaction>
</comment>
<evidence type="ECO:0000256" key="1">
    <source>
        <dbReference type="ARBA" id="ARBA00000111"/>
    </source>
</evidence>
<evidence type="ECO:0000256" key="3">
    <source>
        <dbReference type="ARBA" id="ARBA00010701"/>
    </source>
</evidence>
<dbReference type="Gene3D" id="3.40.50.1820">
    <property type="entry name" value="alpha/beta hydrolase"/>
    <property type="match status" value="1"/>
</dbReference>
<dbReference type="InterPro" id="IPR000734">
    <property type="entry name" value="TAG_lipase"/>
</dbReference>
<sequence>MIPENEICNNINSSQPVTFVTHGFTSSAHSSYTIDLAMQLKHKSTVFVLDWSQAACETGLPLINLIFYPSAVTNTREIGQLLANYANTVIKQCDVPLEKITFIGHSLGAHVVGFAAKILQKFGYIIPLIIAADPARPLFSRNDCEERLCKDDANRVIAIHTSELGISFPVGHFDLYFNGGEKQPGCGIDFISCPHRRAVIYLTTVLEKSCGFLGISDNLSSYPDSNTTDCIVVNSNLLDHKNSMNGSYYVFVDEDSHCTEQTFNCKQIRKFARSLIAINLLSISDPAEMSLVCGGAVVFGCGLFNCPVVEGAAKPGGGCIAQC</sequence>
<protein>
    <recommendedName>
        <fullName evidence="4">phospholipase A1</fullName>
        <ecNumber evidence="4">3.1.1.32</ecNumber>
    </recommendedName>
</protein>
<dbReference type="EC" id="3.1.1.32" evidence="4"/>
<dbReference type="InterPro" id="IPR013818">
    <property type="entry name" value="Lipase"/>
</dbReference>
<dbReference type="PANTHER" id="PTHR11610:SF173">
    <property type="entry name" value="LIPASE DOMAIN-CONTAINING PROTEIN-RELATED"/>
    <property type="match status" value="1"/>
</dbReference>
<evidence type="ECO:0000313" key="10">
    <source>
        <dbReference type="EMBL" id="KYM96115.1"/>
    </source>
</evidence>
<dbReference type="GO" id="GO:0005615">
    <property type="term" value="C:extracellular space"/>
    <property type="evidence" value="ECO:0007669"/>
    <property type="project" value="TreeGrafter"/>
</dbReference>
<gene>
    <name evidence="10" type="ORF">ALC62_13166</name>
</gene>
<feature type="domain" description="Lipase" evidence="9">
    <location>
        <begin position="10"/>
        <end position="236"/>
    </location>
</feature>
<organism evidence="10 11">
    <name type="scientific">Cyphomyrmex costatus</name>
    <dbReference type="NCBI Taxonomy" id="456900"/>
    <lineage>
        <taxon>Eukaryota</taxon>
        <taxon>Metazoa</taxon>
        <taxon>Ecdysozoa</taxon>
        <taxon>Arthropoda</taxon>
        <taxon>Hexapoda</taxon>
        <taxon>Insecta</taxon>
        <taxon>Pterygota</taxon>
        <taxon>Neoptera</taxon>
        <taxon>Endopterygota</taxon>
        <taxon>Hymenoptera</taxon>
        <taxon>Apocrita</taxon>
        <taxon>Aculeata</taxon>
        <taxon>Formicoidea</taxon>
        <taxon>Formicidae</taxon>
        <taxon>Myrmicinae</taxon>
        <taxon>Cyphomyrmex</taxon>
    </lineage>
</organism>
<keyword evidence="6" id="KW-0378">Hydrolase</keyword>
<name>A0A195C653_9HYME</name>
<dbReference type="GO" id="GO:0016042">
    <property type="term" value="P:lipid catabolic process"/>
    <property type="evidence" value="ECO:0007669"/>
    <property type="project" value="TreeGrafter"/>
</dbReference>
<evidence type="ECO:0000256" key="2">
    <source>
        <dbReference type="ARBA" id="ARBA00004613"/>
    </source>
</evidence>
<dbReference type="EMBL" id="KQ978231">
    <property type="protein sequence ID" value="KYM96115.1"/>
    <property type="molecule type" value="Genomic_DNA"/>
</dbReference>
<keyword evidence="11" id="KW-1185">Reference proteome</keyword>
<evidence type="ECO:0000256" key="8">
    <source>
        <dbReference type="RuleBase" id="RU004262"/>
    </source>
</evidence>
<reference evidence="10 11" key="1">
    <citation type="submission" date="2016-03" db="EMBL/GenBank/DDBJ databases">
        <title>Cyphomyrmex costatus WGS genome.</title>
        <authorList>
            <person name="Nygaard S."/>
            <person name="Hu H."/>
            <person name="Boomsma J."/>
            <person name="Zhang G."/>
        </authorList>
    </citation>
    <scope>NUCLEOTIDE SEQUENCE [LARGE SCALE GENOMIC DNA]</scope>
    <source>
        <strain evidence="10">MS0001</strain>
        <tissue evidence="10">Whole body</tissue>
    </source>
</reference>
<dbReference type="InterPro" id="IPR029058">
    <property type="entry name" value="AB_hydrolase_fold"/>
</dbReference>
<evidence type="ECO:0000259" key="9">
    <source>
        <dbReference type="Pfam" id="PF00151"/>
    </source>
</evidence>
<accession>A0A195C653</accession>
<comment type="subcellular location">
    <subcellularLocation>
        <location evidence="2">Secreted</location>
    </subcellularLocation>
</comment>
<dbReference type="PRINTS" id="PR00821">
    <property type="entry name" value="TAGLIPASE"/>
</dbReference>
<dbReference type="Proteomes" id="UP000078542">
    <property type="component" value="Unassembled WGS sequence"/>
</dbReference>
<dbReference type="SUPFAM" id="SSF53474">
    <property type="entry name" value="alpha/beta-Hydrolases"/>
    <property type="match status" value="1"/>
</dbReference>
<dbReference type="GO" id="GO:0008970">
    <property type="term" value="F:phospholipase A1 activity"/>
    <property type="evidence" value="ECO:0007669"/>
    <property type="project" value="UniProtKB-EC"/>
</dbReference>